<protein>
    <submittedName>
        <fullName evidence="2">DUF2970 domain-containing protein</fullName>
    </submittedName>
</protein>
<gene>
    <name evidence="2" type="ORF">GT347_16320</name>
</gene>
<evidence type="ECO:0000313" key="3">
    <source>
        <dbReference type="Proteomes" id="UP000464787"/>
    </source>
</evidence>
<keyword evidence="1" id="KW-0812">Transmembrane</keyword>
<keyword evidence="1" id="KW-1133">Transmembrane helix</keyword>
<accession>A0A857J9H5</accession>
<organism evidence="2 3">
    <name type="scientific">Xylophilus rhododendri</name>
    <dbReference type="NCBI Taxonomy" id="2697032"/>
    <lineage>
        <taxon>Bacteria</taxon>
        <taxon>Pseudomonadati</taxon>
        <taxon>Pseudomonadota</taxon>
        <taxon>Betaproteobacteria</taxon>
        <taxon>Burkholderiales</taxon>
        <taxon>Xylophilus</taxon>
    </lineage>
</organism>
<dbReference type="EMBL" id="CP047650">
    <property type="protein sequence ID" value="QHI99405.1"/>
    <property type="molecule type" value="Genomic_DNA"/>
</dbReference>
<reference evidence="2 3" key="1">
    <citation type="submission" date="2020-01" db="EMBL/GenBank/DDBJ databases">
        <title>Genome sequencing of strain KACC 21265.</title>
        <authorList>
            <person name="Heo J."/>
            <person name="Kim S.-J."/>
            <person name="Kim J.-S."/>
            <person name="Hong S.-B."/>
            <person name="Kwon S.-W."/>
        </authorList>
    </citation>
    <scope>NUCLEOTIDE SEQUENCE [LARGE SCALE GENOMIC DNA]</scope>
    <source>
        <strain evidence="2 3">KACC 21265</strain>
    </source>
</reference>
<dbReference type="RefSeq" id="WP_160553218.1">
    <property type="nucleotide sequence ID" value="NZ_CP047650.1"/>
</dbReference>
<proteinExistence type="predicted"/>
<keyword evidence="1" id="KW-0472">Membrane</keyword>
<sequence>MTDATKPSVLRTLKAVAWSFIGLRKASGLDEDTRLNPLIVCAVGIAATFVLVIGLMVLVRWMV</sequence>
<dbReference type="InterPro" id="IPR021344">
    <property type="entry name" value="DUF2970"/>
</dbReference>
<dbReference type="Proteomes" id="UP000464787">
    <property type="component" value="Chromosome"/>
</dbReference>
<dbReference type="AlphaFoldDB" id="A0A857J9H5"/>
<name>A0A857J9H5_9BURK</name>
<evidence type="ECO:0000313" key="2">
    <source>
        <dbReference type="EMBL" id="QHI99405.1"/>
    </source>
</evidence>
<evidence type="ECO:0000256" key="1">
    <source>
        <dbReference type="SAM" id="Phobius"/>
    </source>
</evidence>
<keyword evidence="3" id="KW-1185">Reference proteome</keyword>
<feature type="transmembrane region" description="Helical" evidence="1">
    <location>
        <begin position="37"/>
        <end position="59"/>
    </location>
</feature>
<dbReference type="Pfam" id="PF11174">
    <property type="entry name" value="DUF2970"/>
    <property type="match status" value="1"/>
</dbReference>
<dbReference type="KEGG" id="xyk:GT347_16320"/>